<protein>
    <submittedName>
        <fullName evidence="1">Uncharacterized protein</fullName>
    </submittedName>
</protein>
<dbReference type="AlphaFoldDB" id="R4WHL4"/>
<dbReference type="Proteomes" id="UP000013966">
    <property type="component" value="Chromosome 1"/>
</dbReference>
<name>R4WHL4_9BURK</name>
<dbReference type="HOGENOM" id="CLU_3341216_0_0_4"/>
<dbReference type="KEGG" id="buo:BRPE64_ACDS18550"/>
<sequence>MSEDFASLKKRSFRQISKEAAYIHDDTAKIYAAWRST</sequence>
<accession>R4WHL4</accession>
<dbReference type="PATRIC" id="fig|758793.3.peg.1859"/>
<dbReference type="EMBL" id="AP013058">
    <property type="protein sequence ID" value="BAN23609.1"/>
    <property type="molecule type" value="Genomic_DNA"/>
</dbReference>
<proteinExistence type="predicted"/>
<evidence type="ECO:0000313" key="1">
    <source>
        <dbReference type="EMBL" id="BAN23609.1"/>
    </source>
</evidence>
<keyword evidence="2" id="KW-1185">Reference proteome</keyword>
<reference evidence="1 2" key="2">
    <citation type="journal article" date="2018" name="Int. J. Syst. Evol. Microbiol.">
        <title>Burkholderia insecticola sp. nov., a gut symbiotic bacterium of the bean bug Riptortus pedestris.</title>
        <authorList>
            <person name="Takeshita K."/>
            <person name="Tamaki H."/>
            <person name="Ohbayashi T."/>
            <person name="Meng X.-Y."/>
            <person name="Sone T."/>
            <person name="Mitani Y."/>
            <person name="Peeters C."/>
            <person name="Kikuchi Y."/>
            <person name="Vandamme P."/>
        </authorList>
    </citation>
    <scope>NUCLEOTIDE SEQUENCE [LARGE SCALE GENOMIC DNA]</scope>
    <source>
        <strain evidence="1">RPE64</strain>
    </source>
</reference>
<gene>
    <name evidence="1" type="ORF">BRPE64_ACDS18550</name>
</gene>
<evidence type="ECO:0000313" key="2">
    <source>
        <dbReference type="Proteomes" id="UP000013966"/>
    </source>
</evidence>
<dbReference type="STRING" id="758793.BRPE64_ACDS18550"/>
<reference evidence="1 2" key="1">
    <citation type="journal article" date="2013" name="Genome Announc.">
        <title>Complete Genome Sequence of Burkholderia sp. Strain RPE64, Bacterial Symbiont of the Bean Bug Riptortus pedestris.</title>
        <authorList>
            <person name="Shibata T.F."/>
            <person name="Maeda T."/>
            <person name="Nikoh N."/>
            <person name="Yamaguchi K."/>
            <person name="Oshima K."/>
            <person name="Hattori M."/>
            <person name="Nishiyama T."/>
            <person name="Hasebe M."/>
            <person name="Fukatsu T."/>
            <person name="Kikuchi Y."/>
            <person name="Shigenobu S."/>
        </authorList>
    </citation>
    <scope>NUCLEOTIDE SEQUENCE [LARGE SCALE GENOMIC DNA]</scope>
</reference>
<organism evidence="1 2">
    <name type="scientific">Caballeronia insecticola</name>
    <dbReference type="NCBI Taxonomy" id="758793"/>
    <lineage>
        <taxon>Bacteria</taxon>
        <taxon>Pseudomonadati</taxon>
        <taxon>Pseudomonadota</taxon>
        <taxon>Betaproteobacteria</taxon>
        <taxon>Burkholderiales</taxon>
        <taxon>Burkholderiaceae</taxon>
        <taxon>Caballeronia</taxon>
    </lineage>
</organism>